<organism evidence="2">
    <name type="scientific">marine metagenome</name>
    <dbReference type="NCBI Taxonomy" id="408172"/>
    <lineage>
        <taxon>unclassified sequences</taxon>
        <taxon>metagenomes</taxon>
        <taxon>ecological metagenomes</taxon>
    </lineage>
</organism>
<evidence type="ECO:0008006" key="3">
    <source>
        <dbReference type="Google" id="ProtNLM"/>
    </source>
</evidence>
<proteinExistence type="predicted"/>
<sequence>RLRGTLAVFFTIGVVISLVALAAVGRFGLRELSLGLLLQPGILAGFFLSSRMAGILDHGYTRQAVLSVAGVLGTVVIIRQLL</sequence>
<protein>
    <recommendedName>
        <fullName evidence="3">Membrane transporter protein</fullName>
    </recommendedName>
</protein>
<feature type="transmembrane region" description="Helical" evidence="1">
    <location>
        <begin position="60"/>
        <end position="78"/>
    </location>
</feature>
<gene>
    <name evidence="2" type="ORF">METZ01_LOCUS33636</name>
</gene>
<keyword evidence="1" id="KW-0812">Transmembrane</keyword>
<dbReference type="EMBL" id="UINC01001440">
    <property type="protein sequence ID" value="SUZ80782.1"/>
    <property type="molecule type" value="Genomic_DNA"/>
</dbReference>
<reference evidence="2" key="1">
    <citation type="submission" date="2018-05" db="EMBL/GenBank/DDBJ databases">
        <authorList>
            <person name="Lanie J.A."/>
            <person name="Ng W.-L."/>
            <person name="Kazmierczak K.M."/>
            <person name="Andrzejewski T.M."/>
            <person name="Davidsen T.M."/>
            <person name="Wayne K.J."/>
            <person name="Tettelin H."/>
            <person name="Glass J.I."/>
            <person name="Rusch D."/>
            <person name="Podicherti R."/>
            <person name="Tsui H.-C.T."/>
            <person name="Winkler M.E."/>
        </authorList>
    </citation>
    <scope>NUCLEOTIDE SEQUENCE</scope>
</reference>
<evidence type="ECO:0000256" key="1">
    <source>
        <dbReference type="SAM" id="Phobius"/>
    </source>
</evidence>
<keyword evidence="1" id="KW-0472">Membrane</keyword>
<accession>A0A381QN56</accession>
<dbReference type="AlphaFoldDB" id="A0A381QN56"/>
<keyword evidence="1" id="KW-1133">Transmembrane helix</keyword>
<name>A0A381QN56_9ZZZZ</name>
<feature type="transmembrane region" description="Helical" evidence="1">
    <location>
        <begin position="6"/>
        <end position="24"/>
    </location>
</feature>
<feature type="non-terminal residue" evidence="2">
    <location>
        <position position="1"/>
    </location>
</feature>
<evidence type="ECO:0000313" key="2">
    <source>
        <dbReference type="EMBL" id="SUZ80782.1"/>
    </source>
</evidence>